<accession>A0A9D5C2Q2</accession>
<keyword evidence="3" id="KW-1185">Reference proteome</keyword>
<feature type="region of interest" description="Disordered" evidence="1">
    <location>
        <begin position="103"/>
        <end position="122"/>
    </location>
</feature>
<dbReference type="Proteomes" id="UP001085076">
    <property type="component" value="Miscellaneous, Linkage group lg08"/>
</dbReference>
<evidence type="ECO:0000313" key="3">
    <source>
        <dbReference type="Proteomes" id="UP001085076"/>
    </source>
</evidence>
<gene>
    <name evidence="2" type="ORF">J5N97_026306</name>
</gene>
<evidence type="ECO:0000313" key="2">
    <source>
        <dbReference type="EMBL" id="KAJ0965168.1"/>
    </source>
</evidence>
<sequence>MLTDVLCPVISLTPTISSSSVALGGEISHWRSLRLLLQRLSEEKSLAARRRLRAFEVLGGEIARSRRPATQSSGFLGYERVAGYSYRENGSKREKMVAARELAEQTNDKESKESVEKFHEGYDFPNSHNSDKRYFGHHSDKYFEGPGGYFLPWGGGGGGGYDGFPPFHGGGFFGGIPVWHGGGGGGGGGYFGGYGSGYGGGYGGYP</sequence>
<proteinExistence type="predicted"/>
<reference evidence="2" key="1">
    <citation type="submission" date="2021-03" db="EMBL/GenBank/DDBJ databases">
        <authorList>
            <person name="Li Z."/>
            <person name="Yang C."/>
        </authorList>
    </citation>
    <scope>NUCLEOTIDE SEQUENCE</scope>
    <source>
        <strain evidence="2">Dzin_1.0</strain>
        <tissue evidence="2">Leaf</tissue>
    </source>
</reference>
<dbReference type="AlphaFoldDB" id="A0A9D5C2Q2"/>
<dbReference type="EMBL" id="JAGGNH010000008">
    <property type="protein sequence ID" value="KAJ0965168.1"/>
    <property type="molecule type" value="Genomic_DNA"/>
</dbReference>
<organism evidence="2 3">
    <name type="scientific">Dioscorea zingiberensis</name>
    <dbReference type="NCBI Taxonomy" id="325984"/>
    <lineage>
        <taxon>Eukaryota</taxon>
        <taxon>Viridiplantae</taxon>
        <taxon>Streptophyta</taxon>
        <taxon>Embryophyta</taxon>
        <taxon>Tracheophyta</taxon>
        <taxon>Spermatophyta</taxon>
        <taxon>Magnoliopsida</taxon>
        <taxon>Liliopsida</taxon>
        <taxon>Dioscoreales</taxon>
        <taxon>Dioscoreaceae</taxon>
        <taxon>Dioscorea</taxon>
    </lineage>
</organism>
<evidence type="ECO:0000256" key="1">
    <source>
        <dbReference type="SAM" id="MobiDB-lite"/>
    </source>
</evidence>
<name>A0A9D5C2Q2_9LILI</name>
<comment type="caution">
    <text evidence="2">The sequence shown here is derived from an EMBL/GenBank/DDBJ whole genome shotgun (WGS) entry which is preliminary data.</text>
</comment>
<protein>
    <submittedName>
        <fullName evidence="2">Uncharacterized protein</fullName>
    </submittedName>
</protein>
<reference evidence="2" key="2">
    <citation type="journal article" date="2022" name="Hortic Res">
        <title>The genome of Dioscorea zingiberensis sheds light on the biosynthesis, origin and evolution of the medicinally important diosgenin saponins.</title>
        <authorList>
            <person name="Li Y."/>
            <person name="Tan C."/>
            <person name="Li Z."/>
            <person name="Guo J."/>
            <person name="Li S."/>
            <person name="Chen X."/>
            <person name="Wang C."/>
            <person name="Dai X."/>
            <person name="Yang H."/>
            <person name="Song W."/>
            <person name="Hou L."/>
            <person name="Xu J."/>
            <person name="Tong Z."/>
            <person name="Xu A."/>
            <person name="Yuan X."/>
            <person name="Wang W."/>
            <person name="Yang Q."/>
            <person name="Chen L."/>
            <person name="Sun Z."/>
            <person name="Wang K."/>
            <person name="Pan B."/>
            <person name="Chen J."/>
            <person name="Bao Y."/>
            <person name="Liu F."/>
            <person name="Qi X."/>
            <person name="Gang D.R."/>
            <person name="Wen J."/>
            <person name="Li J."/>
        </authorList>
    </citation>
    <scope>NUCLEOTIDE SEQUENCE</scope>
    <source>
        <strain evidence="2">Dzin_1.0</strain>
    </source>
</reference>